<gene>
    <name evidence="1" type="ORF">BJ138DRAFT_1159265</name>
</gene>
<dbReference type="EMBL" id="MU267872">
    <property type="protein sequence ID" value="KAH7907779.1"/>
    <property type="molecule type" value="Genomic_DNA"/>
</dbReference>
<reference evidence="1" key="1">
    <citation type="journal article" date="2021" name="New Phytol.">
        <title>Evolutionary innovations through gain and loss of genes in the ectomycorrhizal Boletales.</title>
        <authorList>
            <person name="Wu G."/>
            <person name="Miyauchi S."/>
            <person name="Morin E."/>
            <person name="Kuo A."/>
            <person name="Drula E."/>
            <person name="Varga T."/>
            <person name="Kohler A."/>
            <person name="Feng B."/>
            <person name="Cao Y."/>
            <person name="Lipzen A."/>
            <person name="Daum C."/>
            <person name="Hundley H."/>
            <person name="Pangilinan J."/>
            <person name="Johnson J."/>
            <person name="Barry K."/>
            <person name="LaButti K."/>
            <person name="Ng V."/>
            <person name="Ahrendt S."/>
            <person name="Min B."/>
            <person name="Choi I.G."/>
            <person name="Park H."/>
            <person name="Plett J.M."/>
            <person name="Magnuson J."/>
            <person name="Spatafora J.W."/>
            <person name="Nagy L.G."/>
            <person name="Henrissat B."/>
            <person name="Grigoriev I.V."/>
            <person name="Yang Z.L."/>
            <person name="Xu J."/>
            <person name="Martin F.M."/>
        </authorList>
    </citation>
    <scope>NUCLEOTIDE SEQUENCE</scope>
    <source>
        <strain evidence="1">ATCC 28755</strain>
    </source>
</reference>
<sequence length="283" mass="31204">MEDYRLQTIRSRQSYHHRQRHHHYSPSPPILNDCRCPIELIPADTNPAPRRRRVDLTRMVAFPLKTVFTLFTFFAVANSSNCRYTGIILGCTLQLFTHEGCVTKRLGDSQIITERRRKKDDPCVCRPVDPYVGKNAKTLVFEPGLNYPAYFDLFSGGECLGEALPSPPVGFGGKMMFNLPKEYPEIASVKICGYEAGKLKLPKPKTAQKKVEEAKVKAKNTKIIHGTGIGAVWRKIKSGIANTEHGAATLVDGPLEITKTQAEELGITAGELGVIAGVAAIAL</sequence>
<proteinExistence type="predicted"/>
<accession>A0ACB8A2V9</accession>
<protein>
    <submittedName>
        <fullName evidence="1">Uncharacterized protein</fullName>
    </submittedName>
</protein>
<name>A0ACB8A2V9_9AGAM</name>
<comment type="caution">
    <text evidence="1">The sequence shown here is derived from an EMBL/GenBank/DDBJ whole genome shotgun (WGS) entry which is preliminary data.</text>
</comment>
<dbReference type="Proteomes" id="UP000790377">
    <property type="component" value="Unassembled WGS sequence"/>
</dbReference>
<organism evidence="1 2">
    <name type="scientific">Hygrophoropsis aurantiaca</name>
    <dbReference type="NCBI Taxonomy" id="72124"/>
    <lineage>
        <taxon>Eukaryota</taxon>
        <taxon>Fungi</taxon>
        <taxon>Dikarya</taxon>
        <taxon>Basidiomycota</taxon>
        <taxon>Agaricomycotina</taxon>
        <taxon>Agaricomycetes</taxon>
        <taxon>Agaricomycetidae</taxon>
        <taxon>Boletales</taxon>
        <taxon>Coniophorineae</taxon>
        <taxon>Hygrophoropsidaceae</taxon>
        <taxon>Hygrophoropsis</taxon>
    </lineage>
</organism>
<keyword evidence="2" id="KW-1185">Reference proteome</keyword>
<evidence type="ECO:0000313" key="1">
    <source>
        <dbReference type="EMBL" id="KAH7907779.1"/>
    </source>
</evidence>
<evidence type="ECO:0000313" key="2">
    <source>
        <dbReference type="Proteomes" id="UP000790377"/>
    </source>
</evidence>